<dbReference type="CDD" id="cd06225">
    <property type="entry name" value="HAMP"/>
    <property type="match status" value="1"/>
</dbReference>
<dbReference type="Gene3D" id="1.10.287.950">
    <property type="entry name" value="Methyl-accepting chemotaxis protein"/>
    <property type="match status" value="1"/>
</dbReference>
<keyword evidence="1 6" id="KW-0812">Transmembrane</keyword>
<evidence type="ECO:0000256" key="3">
    <source>
        <dbReference type="ARBA" id="ARBA00023224"/>
    </source>
</evidence>
<organism evidence="9 10">
    <name type="scientific">Cellulomonas humilata</name>
    <dbReference type="NCBI Taxonomy" id="144055"/>
    <lineage>
        <taxon>Bacteria</taxon>
        <taxon>Bacillati</taxon>
        <taxon>Actinomycetota</taxon>
        <taxon>Actinomycetes</taxon>
        <taxon>Micrococcales</taxon>
        <taxon>Cellulomonadaceae</taxon>
        <taxon>Cellulomonas</taxon>
    </lineage>
</organism>
<dbReference type="AlphaFoldDB" id="A0A7Y6DY83"/>
<dbReference type="SMART" id="SM00304">
    <property type="entry name" value="HAMP"/>
    <property type="match status" value="2"/>
</dbReference>
<evidence type="ECO:0000259" key="8">
    <source>
        <dbReference type="PROSITE" id="PS50885"/>
    </source>
</evidence>
<dbReference type="InterPro" id="IPR004089">
    <property type="entry name" value="MCPsignal_dom"/>
</dbReference>
<dbReference type="InterPro" id="IPR004090">
    <property type="entry name" value="Chemotax_Me-accpt_rcpt"/>
</dbReference>
<dbReference type="SUPFAM" id="SSF58104">
    <property type="entry name" value="Methyl-accepting chemotaxis protein (MCP) signaling domain"/>
    <property type="match status" value="1"/>
</dbReference>
<dbReference type="PROSITE" id="PS50111">
    <property type="entry name" value="CHEMOTAXIS_TRANSDUC_2"/>
    <property type="match status" value="1"/>
</dbReference>
<protein>
    <submittedName>
        <fullName evidence="9">Methyl-accepting chemotaxis protein</fullName>
    </submittedName>
</protein>
<dbReference type="EMBL" id="JABMCI010000070">
    <property type="protein sequence ID" value="NUU19326.1"/>
    <property type="molecule type" value="Genomic_DNA"/>
</dbReference>
<evidence type="ECO:0000256" key="4">
    <source>
        <dbReference type="ARBA" id="ARBA00029447"/>
    </source>
</evidence>
<keyword evidence="3 5" id="KW-0807">Transducer</keyword>
<evidence type="ECO:0000256" key="1">
    <source>
        <dbReference type="ARBA" id="ARBA00022692"/>
    </source>
</evidence>
<proteinExistence type="inferred from homology"/>
<evidence type="ECO:0000313" key="9">
    <source>
        <dbReference type="EMBL" id="NUU19326.1"/>
    </source>
</evidence>
<feature type="domain" description="HAMP" evidence="8">
    <location>
        <begin position="172"/>
        <end position="224"/>
    </location>
</feature>
<dbReference type="GO" id="GO:0006935">
    <property type="term" value="P:chemotaxis"/>
    <property type="evidence" value="ECO:0007669"/>
    <property type="project" value="InterPro"/>
</dbReference>
<evidence type="ECO:0000313" key="10">
    <source>
        <dbReference type="Proteomes" id="UP000565724"/>
    </source>
</evidence>
<dbReference type="PANTHER" id="PTHR32089:SF112">
    <property type="entry name" value="LYSOZYME-LIKE PROTEIN-RELATED"/>
    <property type="match status" value="1"/>
</dbReference>
<accession>A0A7Y6DY83</accession>
<gene>
    <name evidence="9" type="ORF">HP550_18925</name>
</gene>
<dbReference type="Proteomes" id="UP000565724">
    <property type="component" value="Unassembled WGS sequence"/>
</dbReference>
<dbReference type="SMART" id="SM00283">
    <property type="entry name" value="MA"/>
    <property type="match status" value="1"/>
</dbReference>
<feature type="transmembrane region" description="Helical" evidence="6">
    <location>
        <begin position="151"/>
        <end position="174"/>
    </location>
</feature>
<reference evidence="9 10" key="1">
    <citation type="submission" date="2020-05" db="EMBL/GenBank/DDBJ databases">
        <title>Genome Sequencing of Type Strains.</title>
        <authorList>
            <person name="Lemaire J.F."/>
            <person name="Inderbitzin P."/>
            <person name="Gregorio O.A."/>
            <person name="Collins S.B."/>
            <person name="Wespe N."/>
            <person name="Knight-Connoni V."/>
        </authorList>
    </citation>
    <scope>NUCLEOTIDE SEQUENCE [LARGE SCALE GENOMIC DNA]</scope>
    <source>
        <strain evidence="9 10">ATCC 25174</strain>
    </source>
</reference>
<keyword evidence="2 6" id="KW-1133">Transmembrane helix</keyword>
<dbReference type="GO" id="GO:0007165">
    <property type="term" value="P:signal transduction"/>
    <property type="evidence" value="ECO:0007669"/>
    <property type="project" value="UniProtKB-KW"/>
</dbReference>
<dbReference type="PROSITE" id="PS50885">
    <property type="entry name" value="HAMP"/>
    <property type="match status" value="1"/>
</dbReference>
<name>A0A7Y6DY83_9CELL</name>
<dbReference type="PANTHER" id="PTHR32089">
    <property type="entry name" value="METHYL-ACCEPTING CHEMOTAXIS PROTEIN MCPB"/>
    <property type="match status" value="1"/>
</dbReference>
<evidence type="ECO:0000256" key="2">
    <source>
        <dbReference type="ARBA" id="ARBA00022989"/>
    </source>
</evidence>
<dbReference type="GO" id="GO:0004888">
    <property type="term" value="F:transmembrane signaling receptor activity"/>
    <property type="evidence" value="ECO:0007669"/>
    <property type="project" value="InterPro"/>
</dbReference>
<feature type="domain" description="Methyl-accepting transducer" evidence="7">
    <location>
        <begin position="229"/>
        <end position="469"/>
    </location>
</feature>
<keyword evidence="10" id="KW-1185">Reference proteome</keyword>
<dbReference type="Pfam" id="PF00672">
    <property type="entry name" value="HAMP"/>
    <property type="match status" value="1"/>
</dbReference>
<dbReference type="Pfam" id="PF00015">
    <property type="entry name" value="MCPsignal"/>
    <property type="match status" value="1"/>
</dbReference>
<comment type="similarity">
    <text evidence="4">Belongs to the methyl-accepting chemotaxis (MCP) protein family.</text>
</comment>
<evidence type="ECO:0000256" key="6">
    <source>
        <dbReference type="SAM" id="Phobius"/>
    </source>
</evidence>
<dbReference type="PRINTS" id="PR00260">
    <property type="entry name" value="CHEMTRNSDUCR"/>
</dbReference>
<evidence type="ECO:0000259" key="7">
    <source>
        <dbReference type="PROSITE" id="PS50111"/>
    </source>
</evidence>
<comment type="caution">
    <text evidence="9">The sequence shown here is derived from an EMBL/GenBank/DDBJ whole genome shotgun (WGS) entry which is preliminary data.</text>
</comment>
<dbReference type="GO" id="GO:0016020">
    <property type="term" value="C:membrane"/>
    <property type="evidence" value="ECO:0007669"/>
    <property type="project" value="InterPro"/>
</dbReference>
<evidence type="ECO:0000256" key="5">
    <source>
        <dbReference type="PROSITE-ProRule" id="PRU00284"/>
    </source>
</evidence>
<dbReference type="InterPro" id="IPR003660">
    <property type="entry name" value="HAMP_dom"/>
</dbReference>
<sequence length="487" mass="49515">MAATQSTVGTSLAALKDALWTVRMFIPLVMAYEGEGKQAQFDKLQDAYASMDTASSDFAAAYQGVHGGDLPANWDEFTTSWANYRAMVDGDLMAAAMADDRPLFAEVRAGGAADLGAAMIASLTEVDAQVTESMDAITDRVEAEASASTRWTVAILLVGVLLASLLGVLLAGSIRRAVVDVKRAVDAMATGDLTVAATPRSGDEIGQMAAALGVTQAALRAVISKVIEMSHTVAAAAEELSAANGEVAAGSEETSVQAGVVAAASEQVSRNVQTVAAGAEQMDASIREIAQNANDAARVAERATGVVASTSATVGKLGTSSLEIGNVVKAIASIAEQTNLLALNATIEAARAGESGKGFAVVAGEVKELARETAQATEEITRQVEAIQADTGGAVDAIGEISAIIASINDYQTTIAAAVEEQTATTKEMSRSVAEAATGSGEIAVNISGVASGAASSSQTLVQMASSVGELARLSADLRAELAAFTY</sequence>
<keyword evidence="6" id="KW-0472">Membrane</keyword>